<keyword evidence="1" id="KW-1133">Transmembrane helix</keyword>
<reference evidence="3" key="1">
    <citation type="submission" date="2022-10" db="EMBL/GenBank/DDBJ databases">
        <title>Genome assembly of Pristionchus species.</title>
        <authorList>
            <person name="Yoshida K."/>
            <person name="Sommer R.J."/>
        </authorList>
    </citation>
    <scope>NUCLEOTIDE SEQUENCE [LARGE SCALE GENOMIC DNA]</scope>
    <source>
        <strain evidence="3">RS5460</strain>
    </source>
</reference>
<proteinExistence type="predicted"/>
<organism evidence="2 3">
    <name type="scientific">Pristionchus mayeri</name>
    <dbReference type="NCBI Taxonomy" id="1317129"/>
    <lineage>
        <taxon>Eukaryota</taxon>
        <taxon>Metazoa</taxon>
        <taxon>Ecdysozoa</taxon>
        <taxon>Nematoda</taxon>
        <taxon>Chromadorea</taxon>
        <taxon>Rhabditida</taxon>
        <taxon>Rhabditina</taxon>
        <taxon>Diplogasteromorpha</taxon>
        <taxon>Diplogasteroidea</taxon>
        <taxon>Neodiplogasteridae</taxon>
        <taxon>Pristionchus</taxon>
    </lineage>
</organism>
<feature type="transmembrane region" description="Helical" evidence="1">
    <location>
        <begin position="105"/>
        <end position="125"/>
    </location>
</feature>
<feature type="transmembrane region" description="Helical" evidence="1">
    <location>
        <begin position="79"/>
        <end position="99"/>
    </location>
</feature>
<gene>
    <name evidence="2" type="ORF">PMAYCL1PPCAC_32096</name>
</gene>
<keyword evidence="1" id="KW-0472">Membrane</keyword>
<feature type="transmembrane region" description="Helical" evidence="1">
    <location>
        <begin position="16"/>
        <end position="37"/>
    </location>
</feature>
<name>A0AAN5DF79_9BILA</name>
<dbReference type="EMBL" id="BTRK01000006">
    <property type="protein sequence ID" value="GMR61901.1"/>
    <property type="molecule type" value="Genomic_DNA"/>
</dbReference>
<feature type="transmembrane region" description="Helical" evidence="1">
    <location>
        <begin position="49"/>
        <end position="67"/>
    </location>
</feature>
<evidence type="ECO:0000313" key="3">
    <source>
        <dbReference type="Proteomes" id="UP001328107"/>
    </source>
</evidence>
<feature type="non-terminal residue" evidence="2">
    <location>
        <position position="1"/>
    </location>
</feature>
<evidence type="ECO:0000313" key="2">
    <source>
        <dbReference type="EMBL" id="GMR61901.1"/>
    </source>
</evidence>
<sequence length="194" mass="21569">SNRPLRLAQLQRDFKNILVAHFVISLVTLGYTLWAWTREVYGYDVVWRAHLLVDASTVLTVIAARYASKTSTSSSFVKLIVCVAIHLFFAVSNSNLLVHWTDNDIAFFGLIHVIVSIGVVVFVLVKTIAWFKKQKQSKIAPVEERSATSKAIEASTAVYTIEVEAPQPAAVYPSLDTPVPIQTEFSTTFVNPTQ</sequence>
<dbReference type="AlphaFoldDB" id="A0AAN5DF79"/>
<keyword evidence="3" id="KW-1185">Reference proteome</keyword>
<evidence type="ECO:0000256" key="1">
    <source>
        <dbReference type="SAM" id="Phobius"/>
    </source>
</evidence>
<protein>
    <recommendedName>
        <fullName evidence="4">Transmembrane protein</fullName>
    </recommendedName>
</protein>
<dbReference type="Proteomes" id="UP001328107">
    <property type="component" value="Unassembled WGS sequence"/>
</dbReference>
<accession>A0AAN5DF79</accession>
<keyword evidence="1" id="KW-0812">Transmembrane</keyword>
<comment type="caution">
    <text evidence="2">The sequence shown here is derived from an EMBL/GenBank/DDBJ whole genome shotgun (WGS) entry which is preliminary data.</text>
</comment>
<evidence type="ECO:0008006" key="4">
    <source>
        <dbReference type="Google" id="ProtNLM"/>
    </source>
</evidence>